<gene>
    <name evidence="1" type="ORF">ACEZ3G_03500</name>
</gene>
<accession>A0ACC7LGJ1</accession>
<evidence type="ECO:0000313" key="1">
    <source>
        <dbReference type="EMBL" id="MFH6602528.1"/>
    </source>
</evidence>
<proteinExistence type="predicted"/>
<sequence>MKKIIVPLDFSEQSEYALKVAASLAKKHGSEILALHMLELNQAMISSSEGFHPEQTVFLIKLAEKRFNKFLDKPYLKGIQLTPIIKHFKVFSEVNEVAKEHNAELIVMGSHGTDGLKEIFVGSNAERVVRNADIPVLVIKKEIKDFKVDRFVFASDFKEENLLAFQKAKAFADMLSADLDMVYVNTPGDSFLSTADTYERINQFLAKANVGIEVSIYNDYSVERGILNYSENSGADAIGIPTHGRKGLSHFFMGSIGEDIANHSDLPVVTFKI</sequence>
<evidence type="ECO:0000313" key="2">
    <source>
        <dbReference type="Proteomes" id="UP001595191"/>
    </source>
</evidence>
<reference evidence="1" key="1">
    <citation type="submission" date="2024-09" db="EMBL/GenBank/DDBJ databases">
        <authorList>
            <person name="Liu J."/>
        </authorList>
    </citation>
    <scope>NUCLEOTIDE SEQUENCE</scope>
    <source>
        <strain evidence="1">NBU2967</strain>
    </source>
</reference>
<organism evidence="1 2">
    <name type="scientific">Meishania litoralis</name>
    <dbReference type="NCBI Taxonomy" id="3434685"/>
    <lineage>
        <taxon>Bacteria</taxon>
        <taxon>Pseudomonadati</taxon>
        <taxon>Bacteroidota</taxon>
        <taxon>Flavobacteriia</taxon>
        <taxon>Flavobacteriales</taxon>
        <taxon>Flavobacteriaceae</taxon>
        <taxon>Meishania</taxon>
    </lineage>
</organism>
<protein>
    <submittedName>
        <fullName evidence="1">Universal stress protein</fullName>
    </submittedName>
</protein>
<name>A0ACC7LGJ1_9FLAO</name>
<dbReference type="EMBL" id="JBHFPV010000001">
    <property type="protein sequence ID" value="MFH6602528.1"/>
    <property type="molecule type" value="Genomic_DNA"/>
</dbReference>
<dbReference type="Proteomes" id="UP001595191">
    <property type="component" value="Unassembled WGS sequence"/>
</dbReference>
<comment type="caution">
    <text evidence="1">The sequence shown here is derived from an EMBL/GenBank/DDBJ whole genome shotgun (WGS) entry which is preliminary data.</text>
</comment>
<keyword evidence="2" id="KW-1185">Reference proteome</keyword>